<feature type="non-terminal residue" evidence="2">
    <location>
        <position position="53"/>
    </location>
</feature>
<evidence type="ECO:0000313" key="2">
    <source>
        <dbReference type="EMBL" id="KAH8511745.1"/>
    </source>
</evidence>
<dbReference type="EMBL" id="JACEGQ020000004">
    <property type="protein sequence ID" value="KAH8511745.1"/>
    <property type="molecule type" value="Genomic_DNA"/>
</dbReference>
<name>A0A8T2Z307_POPDE</name>
<protein>
    <submittedName>
        <fullName evidence="2">Uncharacterized protein</fullName>
    </submittedName>
</protein>
<comment type="caution">
    <text evidence="2">The sequence shown here is derived from an EMBL/GenBank/DDBJ whole genome shotgun (WGS) entry which is preliminary data.</text>
</comment>
<reference evidence="2" key="1">
    <citation type="journal article" date="2021" name="J. Hered.">
        <title>Genome Assembly of Salicaceae Populus deltoides (Eastern Cottonwood) I-69 Based on Nanopore Sequencing and Hi-C Technologies.</title>
        <authorList>
            <person name="Bai S."/>
            <person name="Wu H."/>
            <person name="Zhang J."/>
            <person name="Pan Z."/>
            <person name="Zhao W."/>
            <person name="Li Z."/>
            <person name="Tong C."/>
        </authorList>
    </citation>
    <scope>NUCLEOTIDE SEQUENCE</scope>
    <source>
        <tissue evidence="2">Leaf</tissue>
    </source>
</reference>
<gene>
    <name evidence="2" type="ORF">H0E87_009068</name>
</gene>
<dbReference type="Proteomes" id="UP000807159">
    <property type="component" value="Chromosome 4"/>
</dbReference>
<feature type="region of interest" description="Disordered" evidence="1">
    <location>
        <begin position="1"/>
        <end position="20"/>
    </location>
</feature>
<sequence>MEQAIDGTAHKDQTMALVDGSPTSWMGPMLVDPLGPAAPIGTVVRPTFRTQPH</sequence>
<proteinExistence type="predicted"/>
<keyword evidence="3" id="KW-1185">Reference proteome</keyword>
<organism evidence="2 3">
    <name type="scientific">Populus deltoides</name>
    <name type="common">Eastern poplar</name>
    <name type="synonym">Eastern cottonwood</name>
    <dbReference type="NCBI Taxonomy" id="3696"/>
    <lineage>
        <taxon>Eukaryota</taxon>
        <taxon>Viridiplantae</taxon>
        <taxon>Streptophyta</taxon>
        <taxon>Embryophyta</taxon>
        <taxon>Tracheophyta</taxon>
        <taxon>Spermatophyta</taxon>
        <taxon>Magnoliopsida</taxon>
        <taxon>eudicotyledons</taxon>
        <taxon>Gunneridae</taxon>
        <taxon>Pentapetalae</taxon>
        <taxon>rosids</taxon>
        <taxon>fabids</taxon>
        <taxon>Malpighiales</taxon>
        <taxon>Salicaceae</taxon>
        <taxon>Saliceae</taxon>
        <taxon>Populus</taxon>
    </lineage>
</organism>
<accession>A0A8T2Z307</accession>
<evidence type="ECO:0000313" key="3">
    <source>
        <dbReference type="Proteomes" id="UP000807159"/>
    </source>
</evidence>
<dbReference type="AlphaFoldDB" id="A0A8T2Z307"/>
<evidence type="ECO:0000256" key="1">
    <source>
        <dbReference type="SAM" id="MobiDB-lite"/>
    </source>
</evidence>